<dbReference type="Pfam" id="PF09936">
    <property type="entry name" value="Methyltrn_RNA_4"/>
    <property type="match status" value="1"/>
</dbReference>
<evidence type="ECO:0000256" key="5">
    <source>
        <dbReference type="ARBA" id="ARBA00012807"/>
    </source>
</evidence>
<comment type="similarity">
    <text evidence="3 15 16">Belongs to the RNA methyltransferase TrmD family.</text>
</comment>
<evidence type="ECO:0000256" key="6">
    <source>
        <dbReference type="ARBA" id="ARBA00014679"/>
    </source>
</evidence>
<comment type="subcellular location">
    <subcellularLocation>
        <location evidence="2 15 16">Cytoplasm</location>
    </subcellularLocation>
</comment>
<sequence length="441" mass="48166">MRHSPPMPRFHIVSLFPDFFSSPLSTALMGRARAAGLVDFSFHDPRDFSTSKHRHVDDRPYGGGPGMVMQGEPLAGALRSIESPGRILLMAPGGRPFTQDTARQLAEEQDLTIICGRYEGIDARLLDIFAIEPTSVGDVVLNGGETAALAVVEAVARLMPGFMGKEESGEDESFSNGLLEYPHYTRPETLEGLPVPQVLLGGDHARIAQWRRRQSVQTTLRMRPDLLDSAPLTGEDVQTLAEIPRERPGRNLSFCLVHYPVVLGEKKSGASSLTNLDIHDIARISRSYAMGSFHVVTPLQDQLRVLDEILRHWTQGLGGSGNADRAQALGLVCPAASLDEAVAHMTARHGVRPRLVASSAVWPGKGKKQARTEPLMTPQQVRQWCRQGPVMLCLGTARGLAPEVLEQCDGLLRPVRFLGYNHLSVRSAAAILADRILGDYC</sequence>
<keyword evidence="20" id="KW-1185">Reference proteome</keyword>
<dbReference type="HAMAP" id="MF_00605">
    <property type="entry name" value="TrmD"/>
    <property type="match status" value="1"/>
</dbReference>
<evidence type="ECO:0000256" key="13">
    <source>
        <dbReference type="ARBA" id="ARBA00033392"/>
    </source>
</evidence>
<evidence type="ECO:0000256" key="14">
    <source>
        <dbReference type="ARBA" id="ARBA00047783"/>
    </source>
</evidence>
<evidence type="ECO:0000256" key="3">
    <source>
        <dbReference type="ARBA" id="ARBA00007630"/>
    </source>
</evidence>
<accession>A0ABQ0E5A7</accession>
<gene>
    <name evidence="15 19" type="primary">trmD</name>
    <name evidence="19" type="ORF">Defa_04090</name>
</gene>
<evidence type="ECO:0000256" key="7">
    <source>
        <dbReference type="ARBA" id="ARBA00022490"/>
    </source>
</evidence>
<comment type="caution">
    <text evidence="15">Lacks conserved residue(s) required for the propagation of feature annotation.</text>
</comment>
<dbReference type="InterPro" id="IPR016009">
    <property type="entry name" value="tRNA_MeTrfase_TRMD/TRM10"/>
</dbReference>
<feature type="domain" description="tRNA (guanine-N(1)-)-methyltransferase C-terminal" evidence="18">
    <location>
        <begin position="252"/>
        <end position="438"/>
    </location>
</feature>
<organism evidence="19 20">
    <name type="scientific">Desulfovibrio falkowii</name>
    <dbReference type="NCBI Taxonomy" id="3136602"/>
    <lineage>
        <taxon>Bacteria</taxon>
        <taxon>Pseudomonadati</taxon>
        <taxon>Thermodesulfobacteriota</taxon>
        <taxon>Desulfovibrionia</taxon>
        <taxon>Desulfovibrionales</taxon>
        <taxon>Desulfovibrionaceae</taxon>
        <taxon>Desulfovibrio</taxon>
    </lineage>
</organism>
<dbReference type="InterPro" id="IPR029028">
    <property type="entry name" value="Alpha/beta_knot_MTases"/>
</dbReference>
<dbReference type="InterPro" id="IPR029026">
    <property type="entry name" value="tRNA_m1G_MTases_N"/>
</dbReference>
<evidence type="ECO:0000256" key="4">
    <source>
        <dbReference type="ARBA" id="ARBA00011738"/>
    </source>
</evidence>
<dbReference type="EC" id="2.1.1.228" evidence="5 15"/>
<keyword evidence="9 15" id="KW-0808">Transferase</keyword>
<comment type="catalytic activity">
    <reaction evidence="14 15 16">
        <text>guanosine(37) in tRNA + S-adenosyl-L-methionine = N(1)-methylguanosine(37) in tRNA + S-adenosyl-L-homocysteine + H(+)</text>
        <dbReference type="Rhea" id="RHEA:36899"/>
        <dbReference type="Rhea" id="RHEA-COMP:10145"/>
        <dbReference type="Rhea" id="RHEA-COMP:10147"/>
        <dbReference type="ChEBI" id="CHEBI:15378"/>
        <dbReference type="ChEBI" id="CHEBI:57856"/>
        <dbReference type="ChEBI" id="CHEBI:59789"/>
        <dbReference type="ChEBI" id="CHEBI:73542"/>
        <dbReference type="ChEBI" id="CHEBI:74269"/>
        <dbReference type="EC" id="2.1.1.228"/>
    </reaction>
</comment>
<evidence type="ECO:0000256" key="10">
    <source>
        <dbReference type="ARBA" id="ARBA00022691"/>
    </source>
</evidence>
<dbReference type="Gene3D" id="3.40.1280.10">
    <property type="match status" value="2"/>
</dbReference>
<reference evidence="19 20" key="1">
    <citation type="journal article" date="2025" name="Int. J. Syst. Evol. Microbiol.">
        <title>Desulfovibrio falkowii sp. nov., Porphyromonas miyakawae sp. nov., Mediterraneibacter flintii sp. nov. and Owariibacterium komagatae gen. nov., sp. nov., isolated from human faeces.</title>
        <authorList>
            <person name="Hamaguchi T."/>
            <person name="Ohara M."/>
            <person name="Hisatomi A."/>
            <person name="Sekiguchi K."/>
            <person name="Takeda J.I."/>
            <person name="Ueyama J."/>
            <person name="Ito M."/>
            <person name="Nishiwaki H."/>
            <person name="Ogi T."/>
            <person name="Hirayama M."/>
            <person name="Ohkuma M."/>
            <person name="Sakamoto M."/>
            <person name="Ohno K."/>
        </authorList>
    </citation>
    <scope>NUCLEOTIDE SEQUENCE [LARGE SCALE GENOMIC DNA]</scope>
    <source>
        <strain evidence="19 20">13CB8C</strain>
    </source>
</reference>
<dbReference type="PANTHER" id="PTHR46417">
    <property type="entry name" value="TRNA (GUANINE-N(1)-)-METHYLTRANSFERASE"/>
    <property type="match status" value="1"/>
</dbReference>
<proteinExistence type="inferred from homology"/>
<evidence type="ECO:0000256" key="16">
    <source>
        <dbReference type="RuleBase" id="RU003464"/>
    </source>
</evidence>
<dbReference type="Gene3D" id="1.10.1270.20">
    <property type="entry name" value="tRNA(m1g37)methyltransferase, domain 2"/>
    <property type="match status" value="1"/>
</dbReference>
<dbReference type="Proteomes" id="UP001628192">
    <property type="component" value="Unassembled WGS sequence"/>
</dbReference>
<comment type="function">
    <text evidence="1 15 16">Specifically methylates guanosine-37 in various tRNAs.</text>
</comment>
<dbReference type="InterPro" id="IPR002649">
    <property type="entry name" value="tRNA_m1G_MeTrfase_TrmD"/>
</dbReference>
<dbReference type="InterPro" id="IPR023148">
    <property type="entry name" value="tRNA_m1G_MeTrfase_C_sf"/>
</dbReference>
<evidence type="ECO:0000313" key="20">
    <source>
        <dbReference type="Proteomes" id="UP001628192"/>
    </source>
</evidence>
<evidence type="ECO:0000256" key="8">
    <source>
        <dbReference type="ARBA" id="ARBA00022603"/>
    </source>
</evidence>
<dbReference type="CDD" id="cd18085">
    <property type="entry name" value="TM1570-like"/>
    <property type="match status" value="1"/>
</dbReference>
<keyword evidence="8 15" id="KW-0489">Methyltransferase</keyword>
<evidence type="ECO:0000259" key="17">
    <source>
        <dbReference type="Pfam" id="PF01746"/>
    </source>
</evidence>
<keyword evidence="10 15" id="KW-0949">S-adenosyl-L-methionine</keyword>
<protein>
    <recommendedName>
        <fullName evidence="6 15">tRNA (guanine-N(1)-)-methyltransferase</fullName>
        <ecNumber evidence="5 15">2.1.1.228</ecNumber>
    </recommendedName>
    <alternativeName>
        <fullName evidence="12 15">M1G-methyltransferase</fullName>
    </alternativeName>
    <alternativeName>
        <fullName evidence="13 15">tRNA [GM37] methyltransferase</fullName>
    </alternativeName>
</protein>
<comment type="subunit">
    <text evidence="4 15 16">Homodimer.</text>
</comment>
<evidence type="ECO:0000256" key="15">
    <source>
        <dbReference type="HAMAP-Rule" id="MF_00605"/>
    </source>
</evidence>
<evidence type="ECO:0000256" key="12">
    <source>
        <dbReference type="ARBA" id="ARBA00029736"/>
    </source>
</evidence>
<evidence type="ECO:0000256" key="2">
    <source>
        <dbReference type="ARBA" id="ARBA00004496"/>
    </source>
</evidence>
<dbReference type="CDD" id="cd18080">
    <property type="entry name" value="TrmD-like"/>
    <property type="match status" value="1"/>
</dbReference>
<evidence type="ECO:0000256" key="9">
    <source>
        <dbReference type="ARBA" id="ARBA00022679"/>
    </source>
</evidence>
<feature type="binding site" evidence="15">
    <location>
        <position position="116"/>
    </location>
    <ligand>
        <name>S-adenosyl-L-methionine</name>
        <dbReference type="ChEBI" id="CHEBI:59789"/>
    </ligand>
</feature>
<dbReference type="NCBIfam" id="NF000648">
    <property type="entry name" value="PRK00026.1"/>
    <property type="match status" value="1"/>
</dbReference>
<feature type="domain" description="tRNA methyltransferase TRMD/TRM10-type" evidence="17">
    <location>
        <begin position="9"/>
        <end position="228"/>
    </location>
</feature>
<evidence type="ECO:0000259" key="18">
    <source>
        <dbReference type="Pfam" id="PF09936"/>
    </source>
</evidence>
<dbReference type="Pfam" id="PF01746">
    <property type="entry name" value="tRNA_m1G_MT"/>
    <property type="match status" value="1"/>
</dbReference>
<comment type="caution">
    <text evidence="19">The sequence shown here is derived from an EMBL/GenBank/DDBJ whole genome shotgun (WGS) entry which is preliminary data.</text>
</comment>
<dbReference type="NCBIfam" id="TIGR00088">
    <property type="entry name" value="trmD"/>
    <property type="match status" value="1"/>
</dbReference>
<evidence type="ECO:0000313" key="19">
    <source>
        <dbReference type="EMBL" id="GAB1252922.1"/>
    </source>
</evidence>
<dbReference type="InterPro" id="IPR019230">
    <property type="entry name" value="RNA_MeTrfase_C_dom"/>
</dbReference>
<name>A0ABQ0E5A7_9BACT</name>
<keyword evidence="11 15" id="KW-0819">tRNA processing</keyword>
<evidence type="ECO:0000256" key="1">
    <source>
        <dbReference type="ARBA" id="ARBA00002634"/>
    </source>
</evidence>
<keyword evidence="7 15" id="KW-0963">Cytoplasm</keyword>
<dbReference type="SUPFAM" id="SSF75217">
    <property type="entry name" value="alpha/beta knot"/>
    <property type="match status" value="1"/>
</dbReference>
<dbReference type="PANTHER" id="PTHR46417:SF1">
    <property type="entry name" value="TRNA (GUANINE-N(1)-)-METHYLTRANSFERASE"/>
    <property type="match status" value="1"/>
</dbReference>
<dbReference type="EMBL" id="BAAFSG010000001">
    <property type="protein sequence ID" value="GAB1252922.1"/>
    <property type="molecule type" value="Genomic_DNA"/>
</dbReference>
<evidence type="ECO:0000256" key="11">
    <source>
        <dbReference type="ARBA" id="ARBA00022694"/>
    </source>
</evidence>